<keyword evidence="3" id="KW-1185">Reference proteome</keyword>
<comment type="caution">
    <text evidence="2">The sequence shown here is derived from an EMBL/GenBank/DDBJ whole genome shotgun (WGS) entry which is preliminary data.</text>
</comment>
<dbReference type="AlphaFoldDB" id="A0A9P4NLU5"/>
<proteinExistence type="predicted"/>
<feature type="region of interest" description="Disordered" evidence="1">
    <location>
        <begin position="1"/>
        <end position="71"/>
    </location>
</feature>
<protein>
    <submittedName>
        <fullName evidence="2">Uncharacterized protein</fullName>
    </submittedName>
</protein>
<evidence type="ECO:0000256" key="1">
    <source>
        <dbReference type="SAM" id="MobiDB-lite"/>
    </source>
</evidence>
<dbReference type="EMBL" id="MU007064">
    <property type="protein sequence ID" value="KAF2426486.1"/>
    <property type="molecule type" value="Genomic_DNA"/>
</dbReference>
<feature type="compositionally biased region" description="Polar residues" evidence="1">
    <location>
        <begin position="1"/>
        <end position="11"/>
    </location>
</feature>
<evidence type="ECO:0000313" key="3">
    <source>
        <dbReference type="Proteomes" id="UP000800235"/>
    </source>
</evidence>
<name>A0A9P4NLU5_9PEZI</name>
<dbReference type="Proteomes" id="UP000800235">
    <property type="component" value="Unassembled WGS sequence"/>
</dbReference>
<gene>
    <name evidence="2" type="ORF">EJ08DRAFT_681257</name>
</gene>
<evidence type="ECO:0000313" key="2">
    <source>
        <dbReference type="EMBL" id="KAF2426486.1"/>
    </source>
</evidence>
<sequence length="273" mass="30510">MMAFLQSSTSDSQEKPPKVTLKTALREAFCTTTPGDSKPSRSPMCWPRQGKHKEFPASATGPQQDHRRSGLGVKIAKPKDIRATPHTNVVRANVHKKPIFTVPLPPRDASVKTVREYLYLVLTCLRISAVADKTPHWVTWFLISWNDDGEALRNMDLKFKGWNSMLPVNCMDVYGKIWTPSQADSKAIGDHLRAVIAPLVGAERKLELIAAMDESDDEFDDRKAANKRNKMANRVAKWISNHFSAGMCGDYATKKAYMVKISQPLCQQKASVA</sequence>
<reference evidence="2" key="1">
    <citation type="journal article" date="2020" name="Stud. Mycol.">
        <title>101 Dothideomycetes genomes: a test case for predicting lifestyles and emergence of pathogens.</title>
        <authorList>
            <person name="Haridas S."/>
            <person name="Albert R."/>
            <person name="Binder M."/>
            <person name="Bloem J."/>
            <person name="Labutti K."/>
            <person name="Salamov A."/>
            <person name="Andreopoulos B."/>
            <person name="Baker S."/>
            <person name="Barry K."/>
            <person name="Bills G."/>
            <person name="Bluhm B."/>
            <person name="Cannon C."/>
            <person name="Castanera R."/>
            <person name="Culley D."/>
            <person name="Daum C."/>
            <person name="Ezra D."/>
            <person name="Gonzalez J."/>
            <person name="Henrissat B."/>
            <person name="Kuo A."/>
            <person name="Liang C."/>
            <person name="Lipzen A."/>
            <person name="Lutzoni F."/>
            <person name="Magnuson J."/>
            <person name="Mondo S."/>
            <person name="Nolan M."/>
            <person name="Ohm R."/>
            <person name="Pangilinan J."/>
            <person name="Park H.-J."/>
            <person name="Ramirez L."/>
            <person name="Alfaro M."/>
            <person name="Sun H."/>
            <person name="Tritt A."/>
            <person name="Yoshinaga Y."/>
            <person name="Zwiers L.-H."/>
            <person name="Turgeon B."/>
            <person name="Goodwin S."/>
            <person name="Spatafora J."/>
            <person name="Crous P."/>
            <person name="Grigoriev I."/>
        </authorList>
    </citation>
    <scope>NUCLEOTIDE SEQUENCE</scope>
    <source>
        <strain evidence="2">CBS 130266</strain>
    </source>
</reference>
<accession>A0A9P4NLU5</accession>
<organism evidence="2 3">
    <name type="scientific">Tothia fuscella</name>
    <dbReference type="NCBI Taxonomy" id="1048955"/>
    <lineage>
        <taxon>Eukaryota</taxon>
        <taxon>Fungi</taxon>
        <taxon>Dikarya</taxon>
        <taxon>Ascomycota</taxon>
        <taxon>Pezizomycotina</taxon>
        <taxon>Dothideomycetes</taxon>
        <taxon>Pleosporomycetidae</taxon>
        <taxon>Venturiales</taxon>
        <taxon>Cylindrosympodiaceae</taxon>
        <taxon>Tothia</taxon>
    </lineage>
</organism>